<dbReference type="SMART" id="SM01321">
    <property type="entry name" value="Y1_Tnp"/>
    <property type="match status" value="1"/>
</dbReference>
<dbReference type="PANTHER" id="PTHR34322:SF2">
    <property type="entry name" value="TRANSPOSASE IS200-LIKE DOMAIN-CONTAINING PROTEIN"/>
    <property type="match status" value="1"/>
</dbReference>
<dbReference type="AlphaFoldDB" id="A0A1F5ZXV9"/>
<dbReference type="EMBL" id="MFJL01000006">
    <property type="protein sequence ID" value="OGG16877.1"/>
    <property type="molecule type" value="Genomic_DNA"/>
</dbReference>
<dbReference type="GO" id="GO:0003677">
    <property type="term" value="F:DNA binding"/>
    <property type="evidence" value="ECO:0007669"/>
    <property type="project" value="InterPro"/>
</dbReference>
<dbReference type="Pfam" id="PF01797">
    <property type="entry name" value="Y1_Tnp"/>
    <property type="match status" value="1"/>
</dbReference>
<evidence type="ECO:0000313" key="3">
    <source>
        <dbReference type="Proteomes" id="UP000176923"/>
    </source>
</evidence>
<evidence type="ECO:0000313" key="2">
    <source>
        <dbReference type="EMBL" id="OGG16877.1"/>
    </source>
</evidence>
<sequence length="223" mass="26851">MPKRLEPFLINHYYHIFNRLIDGHNFFKDHYYSSLFLDLLSYYLSNKATLSYSKFKRTPTRIQNEISLYLDYEKYHKVDIIAYCLMPTHFHILVRQKFEGGIVKYISDVINSFTRKYNLENRRKGPLFLPRFKSVSVVSDNQFIHVSRYIHLNPYSSGIINKVSNINKYPYSSLREYMGESKLCKPNWLLSYFGMNKDKYTQFVLDNADYQKSLEELKYTDKW</sequence>
<name>A0A1F5ZXV9_9BACT</name>
<proteinExistence type="predicted"/>
<organism evidence="2 3">
    <name type="scientific">Candidatus Gottesmanbacteria bacterium RIFCSPHIGHO2_02_FULL_39_11</name>
    <dbReference type="NCBI Taxonomy" id="1798382"/>
    <lineage>
        <taxon>Bacteria</taxon>
        <taxon>Candidatus Gottesmaniibacteriota</taxon>
    </lineage>
</organism>
<dbReference type="InterPro" id="IPR036515">
    <property type="entry name" value="Transposase_17_sf"/>
</dbReference>
<evidence type="ECO:0000259" key="1">
    <source>
        <dbReference type="SMART" id="SM01321"/>
    </source>
</evidence>
<dbReference type="Proteomes" id="UP000176923">
    <property type="component" value="Unassembled WGS sequence"/>
</dbReference>
<dbReference type="PANTHER" id="PTHR34322">
    <property type="entry name" value="TRANSPOSASE, Y1_TNP DOMAIN-CONTAINING"/>
    <property type="match status" value="1"/>
</dbReference>
<dbReference type="STRING" id="1798382.A3D77_06415"/>
<protein>
    <recommendedName>
        <fullName evidence="1">Transposase IS200-like domain-containing protein</fullName>
    </recommendedName>
</protein>
<dbReference type="InterPro" id="IPR002686">
    <property type="entry name" value="Transposase_17"/>
</dbReference>
<dbReference type="GO" id="GO:0006313">
    <property type="term" value="P:DNA transposition"/>
    <property type="evidence" value="ECO:0007669"/>
    <property type="project" value="InterPro"/>
</dbReference>
<comment type="caution">
    <text evidence="2">The sequence shown here is derived from an EMBL/GenBank/DDBJ whole genome shotgun (WGS) entry which is preliminary data.</text>
</comment>
<dbReference type="GO" id="GO:0004803">
    <property type="term" value="F:transposase activity"/>
    <property type="evidence" value="ECO:0007669"/>
    <property type="project" value="InterPro"/>
</dbReference>
<feature type="domain" description="Transposase IS200-like" evidence="1">
    <location>
        <begin position="9"/>
        <end position="153"/>
    </location>
</feature>
<dbReference type="SUPFAM" id="SSF143422">
    <property type="entry name" value="Transposase IS200-like"/>
    <property type="match status" value="1"/>
</dbReference>
<accession>A0A1F5ZXV9</accession>
<gene>
    <name evidence="2" type="ORF">A3D77_06415</name>
</gene>
<reference evidence="2 3" key="1">
    <citation type="journal article" date="2016" name="Nat. Commun.">
        <title>Thousands of microbial genomes shed light on interconnected biogeochemical processes in an aquifer system.</title>
        <authorList>
            <person name="Anantharaman K."/>
            <person name="Brown C.T."/>
            <person name="Hug L.A."/>
            <person name="Sharon I."/>
            <person name="Castelle C.J."/>
            <person name="Probst A.J."/>
            <person name="Thomas B.C."/>
            <person name="Singh A."/>
            <person name="Wilkins M.J."/>
            <person name="Karaoz U."/>
            <person name="Brodie E.L."/>
            <person name="Williams K.H."/>
            <person name="Hubbard S.S."/>
            <person name="Banfield J.F."/>
        </authorList>
    </citation>
    <scope>NUCLEOTIDE SEQUENCE [LARGE SCALE GENOMIC DNA]</scope>
</reference>
<dbReference type="Gene3D" id="3.30.70.1290">
    <property type="entry name" value="Transposase IS200-like"/>
    <property type="match status" value="1"/>
</dbReference>